<dbReference type="EMBL" id="BMAT01000472">
    <property type="protein sequence ID" value="GFR66946.1"/>
    <property type="molecule type" value="Genomic_DNA"/>
</dbReference>
<feature type="disulfide bond" evidence="2">
    <location>
        <begin position="64"/>
        <end position="79"/>
    </location>
</feature>
<evidence type="ECO:0000313" key="6">
    <source>
        <dbReference type="Proteomes" id="UP000762676"/>
    </source>
</evidence>
<proteinExistence type="predicted"/>
<dbReference type="InterPro" id="IPR000998">
    <property type="entry name" value="MAM_dom"/>
</dbReference>
<dbReference type="Pfam" id="PF00629">
    <property type="entry name" value="MAM"/>
    <property type="match status" value="1"/>
</dbReference>
<comment type="caution">
    <text evidence="5">The sequence shown here is derived from an EMBL/GenBank/DDBJ whole genome shotgun (WGS) entry which is preliminary data.</text>
</comment>
<dbReference type="GO" id="GO:0016020">
    <property type="term" value="C:membrane"/>
    <property type="evidence" value="ECO:0007669"/>
    <property type="project" value="InterPro"/>
</dbReference>
<dbReference type="SMART" id="SM00137">
    <property type="entry name" value="MAM"/>
    <property type="match status" value="1"/>
</dbReference>
<feature type="signal peptide" evidence="3">
    <location>
        <begin position="1"/>
        <end position="26"/>
    </location>
</feature>
<keyword evidence="1 2" id="KW-1015">Disulfide bond</keyword>
<dbReference type="PROSITE" id="PS50060">
    <property type="entry name" value="MAM_2"/>
    <property type="match status" value="1"/>
</dbReference>
<dbReference type="InterPro" id="IPR036055">
    <property type="entry name" value="LDL_receptor-like_sf"/>
</dbReference>
<dbReference type="PANTHER" id="PTHR23282:SF101">
    <property type="entry name" value="MAM DOMAIN-CONTAINING PROTEIN"/>
    <property type="match status" value="1"/>
</dbReference>
<dbReference type="CDD" id="cd06263">
    <property type="entry name" value="MAM"/>
    <property type="match status" value="1"/>
</dbReference>
<organism evidence="5 6">
    <name type="scientific">Elysia marginata</name>
    <dbReference type="NCBI Taxonomy" id="1093978"/>
    <lineage>
        <taxon>Eukaryota</taxon>
        <taxon>Metazoa</taxon>
        <taxon>Spiralia</taxon>
        <taxon>Lophotrochozoa</taxon>
        <taxon>Mollusca</taxon>
        <taxon>Gastropoda</taxon>
        <taxon>Heterobranchia</taxon>
        <taxon>Euthyneura</taxon>
        <taxon>Panpulmonata</taxon>
        <taxon>Sacoglossa</taxon>
        <taxon>Placobranchoidea</taxon>
        <taxon>Plakobranchidae</taxon>
        <taxon>Elysia</taxon>
    </lineage>
</organism>
<gene>
    <name evidence="5" type="ORF">ElyMa_000241000</name>
</gene>
<dbReference type="SUPFAM" id="SSF49899">
    <property type="entry name" value="Concanavalin A-like lectins/glucanases"/>
    <property type="match status" value="1"/>
</dbReference>
<sequence>MRYKPYYKSNPGFVFVLFVLTVTTSGEVLPPGTAVTRNDSCTSWRPMHRCEDGTCLPTRDVTLCDFINDCPDASDEKYCGTCDFERGLCGWHDESVGTFSWTSRASSQQREPSSDATMDMEGQGHYMLLQTAGAGVDRTAALLLSPVFHVTDPSCQLSFSYYTNQDNSDRWLKVVTQNIHAAGTGDDLDVPVVKINRIVAGQWNRLMVKLGMSSGMRRVIIKHNFLQLDDSAAIAIDDIKFENCEEKSGMRIMDAGTGNTK</sequence>
<keyword evidence="3" id="KW-0732">Signal</keyword>
<evidence type="ECO:0000259" key="4">
    <source>
        <dbReference type="PROSITE" id="PS50060"/>
    </source>
</evidence>
<dbReference type="Gene3D" id="4.10.400.10">
    <property type="entry name" value="Low-density Lipoprotein Receptor"/>
    <property type="match status" value="1"/>
</dbReference>
<evidence type="ECO:0000313" key="5">
    <source>
        <dbReference type="EMBL" id="GFR66946.1"/>
    </source>
</evidence>
<dbReference type="InterPro" id="IPR002172">
    <property type="entry name" value="LDrepeatLR_classA_rpt"/>
</dbReference>
<feature type="domain" description="MAM" evidence="4">
    <location>
        <begin position="80"/>
        <end position="246"/>
    </location>
</feature>
<dbReference type="CDD" id="cd00112">
    <property type="entry name" value="LDLa"/>
    <property type="match status" value="1"/>
</dbReference>
<protein>
    <submittedName>
        <fullName evidence="5">MAM and LDL-receptor class A domain-containing protein 1-like</fullName>
    </submittedName>
</protein>
<evidence type="ECO:0000256" key="2">
    <source>
        <dbReference type="PROSITE-ProRule" id="PRU00124"/>
    </source>
</evidence>
<evidence type="ECO:0000256" key="3">
    <source>
        <dbReference type="SAM" id="SignalP"/>
    </source>
</evidence>
<dbReference type="PANTHER" id="PTHR23282">
    <property type="entry name" value="APICAL ENDOSOMAL GLYCOPROTEIN PRECURSOR"/>
    <property type="match status" value="1"/>
</dbReference>
<dbReference type="InterPro" id="IPR013320">
    <property type="entry name" value="ConA-like_dom_sf"/>
</dbReference>
<dbReference type="PROSITE" id="PS50068">
    <property type="entry name" value="LDLRA_2"/>
    <property type="match status" value="1"/>
</dbReference>
<dbReference type="SUPFAM" id="SSF57424">
    <property type="entry name" value="LDL receptor-like module"/>
    <property type="match status" value="1"/>
</dbReference>
<comment type="caution">
    <text evidence="2">Lacks conserved residue(s) required for the propagation of feature annotation.</text>
</comment>
<reference evidence="5 6" key="1">
    <citation type="journal article" date="2021" name="Elife">
        <title>Chloroplast acquisition without the gene transfer in kleptoplastic sea slugs, Plakobranchus ocellatus.</title>
        <authorList>
            <person name="Maeda T."/>
            <person name="Takahashi S."/>
            <person name="Yoshida T."/>
            <person name="Shimamura S."/>
            <person name="Takaki Y."/>
            <person name="Nagai Y."/>
            <person name="Toyoda A."/>
            <person name="Suzuki Y."/>
            <person name="Arimoto A."/>
            <person name="Ishii H."/>
            <person name="Satoh N."/>
            <person name="Nishiyama T."/>
            <person name="Hasebe M."/>
            <person name="Maruyama T."/>
            <person name="Minagawa J."/>
            <person name="Obokata J."/>
            <person name="Shigenobu S."/>
        </authorList>
    </citation>
    <scope>NUCLEOTIDE SEQUENCE [LARGE SCALE GENOMIC DNA]</scope>
</reference>
<dbReference type="AlphaFoldDB" id="A0AAV4F1L7"/>
<accession>A0AAV4F1L7</accession>
<keyword evidence="6" id="KW-1185">Reference proteome</keyword>
<dbReference type="Gene3D" id="2.60.120.200">
    <property type="match status" value="1"/>
</dbReference>
<dbReference type="Proteomes" id="UP000762676">
    <property type="component" value="Unassembled WGS sequence"/>
</dbReference>
<evidence type="ECO:0000256" key="1">
    <source>
        <dbReference type="ARBA" id="ARBA00023157"/>
    </source>
</evidence>
<feature type="chain" id="PRO_5043966099" evidence="3">
    <location>
        <begin position="27"/>
        <end position="261"/>
    </location>
</feature>
<dbReference type="InterPro" id="IPR051560">
    <property type="entry name" value="MAM_domain-containing"/>
</dbReference>
<dbReference type="SMART" id="SM00192">
    <property type="entry name" value="LDLa"/>
    <property type="match status" value="1"/>
</dbReference>
<name>A0AAV4F1L7_9GAST</name>